<feature type="compositionally biased region" description="Low complexity" evidence="1">
    <location>
        <begin position="32"/>
        <end position="41"/>
    </location>
</feature>
<organism evidence="2 3">
    <name type="scientific">Rhynchophorus ferrugineus</name>
    <name type="common">Red palm weevil</name>
    <name type="synonym">Curculio ferrugineus</name>
    <dbReference type="NCBI Taxonomy" id="354439"/>
    <lineage>
        <taxon>Eukaryota</taxon>
        <taxon>Metazoa</taxon>
        <taxon>Ecdysozoa</taxon>
        <taxon>Arthropoda</taxon>
        <taxon>Hexapoda</taxon>
        <taxon>Insecta</taxon>
        <taxon>Pterygota</taxon>
        <taxon>Neoptera</taxon>
        <taxon>Endopterygota</taxon>
        <taxon>Coleoptera</taxon>
        <taxon>Polyphaga</taxon>
        <taxon>Cucujiformia</taxon>
        <taxon>Curculionidae</taxon>
        <taxon>Dryophthorinae</taxon>
        <taxon>Rhynchophorus</taxon>
    </lineage>
</organism>
<feature type="region of interest" description="Disordered" evidence="1">
    <location>
        <begin position="1"/>
        <end position="44"/>
    </location>
</feature>
<comment type="caution">
    <text evidence="2">The sequence shown here is derived from an EMBL/GenBank/DDBJ whole genome shotgun (WGS) entry which is preliminary data.</text>
</comment>
<protein>
    <submittedName>
        <fullName evidence="2">Uncharacterized protein</fullName>
    </submittedName>
</protein>
<evidence type="ECO:0000313" key="3">
    <source>
        <dbReference type="Proteomes" id="UP000625711"/>
    </source>
</evidence>
<name>A0A834HSE8_RHYFE</name>
<accession>A0A834HSE8</accession>
<gene>
    <name evidence="2" type="ORF">GWI33_020445</name>
</gene>
<feature type="compositionally biased region" description="Basic and acidic residues" evidence="1">
    <location>
        <begin position="1"/>
        <end position="13"/>
    </location>
</feature>
<evidence type="ECO:0000313" key="2">
    <source>
        <dbReference type="EMBL" id="KAF7266212.1"/>
    </source>
</evidence>
<proteinExistence type="predicted"/>
<dbReference type="AlphaFoldDB" id="A0A834HSE8"/>
<dbReference type="Proteomes" id="UP000625711">
    <property type="component" value="Unassembled WGS sequence"/>
</dbReference>
<reference evidence="2" key="1">
    <citation type="submission" date="2020-08" db="EMBL/GenBank/DDBJ databases">
        <title>Genome sequencing and assembly of the red palm weevil Rhynchophorus ferrugineus.</title>
        <authorList>
            <person name="Dias G.B."/>
            <person name="Bergman C.M."/>
            <person name="Manee M."/>
        </authorList>
    </citation>
    <scope>NUCLEOTIDE SEQUENCE</scope>
    <source>
        <strain evidence="2">AA-2017</strain>
        <tissue evidence="2">Whole larva</tissue>
    </source>
</reference>
<evidence type="ECO:0000256" key="1">
    <source>
        <dbReference type="SAM" id="MobiDB-lite"/>
    </source>
</evidence>
<dbReference type="EMBL" id="JAACXV010014558">
    <property type="protein sequence ID" value="KAF7266212.1"/>
    <property type="molecule type" value="Genomic_DNA"/>
</dbReference>
<sequence length="92" mass="9509">MKAKGAEITEKKYRIPNHPNGIPTNVSPGPDVSRGIPRPVVGRGGGCRVAPANQLRHRDGGSAAVDGNEAGGRKVPWRAGFQVAAAVVVMSS</sequence>
<keyword evidence="3" id="KW-1185">Reference proteome</keyword>